<evidence type="ECO:0000259" key="3">
    <source>
        <dbReference type="Pfam" id="PF07992"/>
    </source>
</evidence>
<dbReference type="GO" id="GO:0016491">
    <property type="term" value="F:oxidoreductase activity"/>
    <property type="evidence" value="ECO:0007669"/>
    <property type="project" value="UniProtKB-KW"/>
</dbReference>
<dbReference type="InterPro" id="IPR050097">
    <property type="entry name" value="Ferredoxin-NADP_redctase_2"/>
</dbReference>
<dbReference type="RefSeq" id="WP_279295597.1">
    <property type="nucleotide sequence ID" value="NZ_JAOTIF010000001.1"/>
</dbReference>
<feature type="domain" description="FAD/NAD(P)-binding" evidence="3">
    <location>
        <begin position="7"/>
        <end position="286"/>
    </location>
</feature>
<dbReference type="Pfam" id="PF07992">
    <property type="entry name" value="Pyr_redox_2"/>
    <property type="match status" value="1"/>
</dbReference>
<keyword evidence="2" id="KW-0560">Oxidoreductase</keyword>
<dbReference type="PANTHER" id="PTHR48105">
    <property type="entry name" value="THIOREDOXIN REDUCTASE 1-RELATED-RELATED"/>
    <property type="match status" value="1"/>
</dbReference>
<name>A0A9X3BGW4_9BACT</name>
<dbReference type="Gene3D" id="3.50.50.60">
    <property type="entry name" value="FAD/NAD(P)-binding domain"/>
    <property type="match status" value="2"/>
</dbReference>
<evidence type="ECO:0000313" key="4">
    <source>
        <dbReference type="EMBL" id="MCU7548153.1"/>
    </source>
</evidence>
<dbReference type="InterPro" id="IPR036188">
    <property type="entry name" value="FAD/NAD-bd_sf"/>
</dbReference>
<organism evidence="4 5">
    <name type="scientific">Paraflavisolibacter caeni</name>
    <dbReference type="NCBI Taxonomy" id="2982496"/>
    <lineage>
        <taxon>Bacteria</taxon>
        <taxon>Pseudomonadati</taxon>
        <taxon>Bacteroidota</taxon>
        <taxon>Chitinophagia</taxon>
        <taxon>Chitinophagales</taxon>
        <taxon>Chitinophagaceae</taxon>
        <taxon>Paraflavisolibacter</taxon>
    </lineage>
</organism>
<evidence type="ECO:0000313" key="5">
    <source>
        <dbReference type="Proteomes" id="UP001155483"/>
    </source>
</evidence>
<comment type="caution">
    <text evidence="4">The sequence shown here is derived from an EMBL/GenBank/DDBJ whole genome shotgun (WGS) entry which is preliminary data.</text>
</comment>
<keyword evidence="5" id="KW-1185">Reference proteome</keyword>
<gene>
    <name evidence="4" type="ORF">OCK74_03465</name>
</gene>
<dbReference type="InterPro" id="IPR023753">
    <property type="entry name" value="FAD/NAD-binding_dom"/>
</dbReference>
<dbReference type="Proteomes" id="UP001155483">
    <property type="component" value="Unassembled WGS sequence"/>
</dbReference>
<dbReference type="EMBL" id="JAOTIF010000001">
    <property type="protein sequence ID" value="MCU7548153.1"/>
    <property type="molecule type" value="Genomic_DNA"/>
</dbReference>
<proteinExistence type="predicted"/>
<reference evidence="4" key="2">
    <citation type="submission" date="2023-04" db="EMBL/GenBank/DDBJ databases">
        <title>Paracnuella aquatica gen. nov., sp. nov., a member of the family Chitinophagaceae isolated from a hot spring.</title>
        <authorList>
            <person name="Wang C."/>
        </authorList>
    </citation>
    <scope>NUCLEOTIDE SEQUENCE</scope>
    <source>
        <strain evidence="4">LB-8</strain>
    </source>
</reference>
<dbReference type="SUPFAM" id="SSF51905">
    <property type="entry name" value="FAD/NAD(P)-binding domain"/>
    <property type="match status" value="1"/>
</dbReference>
<accession>A0A9X3BGW4</accession>
<reference evidence="4" key="1">
    <citation type="submission" date="2022-09" db="EMBL/GenBank/DDBJ databases">
        <authorList>
            <person name="Yuan C."/>
            <person name="Ke Z."/>
        </authorList>
    </citation>
    <scope>NUCLEOTIDE SEQUENCE</scope>
    <source>
        <strain evidence="4">LB-8</strain>
    </source>
</reference>
<protein>
    <submittedName>
        <fullName evidence="4">NAD(P)/FAD-dependent oxidoreductase</fullName>
    </submittedName>
</protein>
<evidence type="ECO:0000256" key="2">
    <source>
        <dbReference type="ARBA" id="ARBA00023002"/>
    </source>
</evidence>
<dbReference type="AlphaFoldDB" id="A0A9X3BGW4"/>
<sequence length="302" mass="32918">MKSEKQFDVIIIGGSYAGLAAGMALGRALRNVLIIDSGYPCNKQTPHSHNFLTNDGKAPKEIASLAKQQVSMYGTVSFLDGLATAGIITESGFQIQVQSGELYIAKKIVFATGIKDTMPIIPGFAECWGISVLHCPYCHGYEVRHQKTGILANGDSGYEFASLISNWTNDLTLYTNGKSTLTNQHTAKLEKHNINIVQAEIERLEHKNGYLQNIIFKDGSKAPVKALYARVPFVQHCSIPQALGCEITSDGYIKIDNAQKTTIHGVFACGDNTTRMRTVANAVSMGTTTGLMVNKDLIEEHF</sequence>
<dbReference type="PRINTS" id="PR00469">
    <property type="entry name" value="PNDRDTASEII"/>
</dbReference>
<evidence type="ECO:0000256" key="1">
    <source>
        <dbReference type="ARBA" id="ARBA00022630"/>
    </source>
</evidence>
<dbReference type="PRINTS" id="PR00368">
    <property type="entry name" value="FADPNR"/>
</dbReference>
<keyword evidence="1" id="KW-0285">Flavoprotein</keyword>